<evidence type="ECO:0000313" key="3">
    <source>
        <dbReference type="Proteomes" id="UP000028582"/>
    </source>
</evidence>
<dbReference type="OrthoDB" id="88413at2759"/>
<protein>
    <submittedName>
        <fullName evidence="2">Uncharacterized protein</fullName>
    </submittedName>
</protein>
<feature type="compositionally biased region" description="Polar residues" evidence="1">
    <location>
        <begin position="86"/>
        <end position="103"/>
    </location>
</feature>
<evidence type="ECO:0000313" key="2">
    <source>
        <dbReference type="EMBL" id="ETO58907.1"/>
    </source>
</evidence>
<accession>A0A080YWZ6</accession>
<dbReference type="EMBL" id="ANJA01004627">
    <property type="protein sequence ID" value="ETO58907.1"/>
    <property type="molecule type" value="Genomic_DNA"/>
</dbReference>
<organism evidence="2 3">
    <name type="scientific">Phytophthora nicotianae P1976</name>
    <dbReference type="NCBI Taxonomy" id="1317066"/>
    <lineage>
        <taxon>Eukaryota</taxon>
        <taxon>Sar</taxon>
        <taxon>Stramenopiles</taxon>
        <taxon>Oomycota</taxon>
        <taxon>Peronosporomycetes</taxon>
        <taxon>Peronosporales</taxon>
        <taxon>Peronosporaceae</taxon>
        <taxon>Phytophthora</taxon>
    </lineage>
</organism>
<sequence length="103" mass="11744">MEPTTDTLCYWCGVAPCEWELYEEDLWLTAGRIKRKLRGRKHQNRVLRQTLGRIYIYKKTGSLCGAIPKCAAKKLKQYWPDPPRNVSGSSVDALQSTSNVALN</sequence>
<dbReference type="AlphaFoldDB" id="A0A080YWZ6"/>
<reference evidence="2 3" key="1">
    <citation type="submission" date="2013-11" db="EMBL/GenBank/DDBJ databases">
        <title>The Genome Sequence of Phytophthora parasitica P1976.</title>
        <authorList>
            <consortium name="The Broad Institute Genomics Platform"/>
            <person name="Russ C."/>
            <person name="Tyler B."/>
            <person name="Panabieres F."/>
            <person name="Shan W."/>
            <person name="Tripathy S."/>
            <person name="Grunwald N."/>
            <person name="Machado M."/>
            <person name="Johnson C.S."/>
            <person name="Walker B."/>
            <person name="Young S."/>
            <person name="Zeng Q."/>
            <person name="Gargeya S."/>
            <person name="Fitzgerald M."/>
            <person name="Haas B."/>
            <person name="Abouelleil A."/>
            <person name="Allen A.W."/>
            <person name="Alvarado L."/>
            <person name="Arachchi H.M."/>
            <person name="Berlin A.M."/>
            <person name="Chapman S.B."/>
            <person name="Gainer-Dewar J."/>
            <person name="Goldberg J."/>
            <person name="Griggs A."/>
            <person name="Gujja S."/>
            <person name="Hansen M."/>
            <person name="Howarth C."/>
            <person name="Imamovic A."/>
            <person name="Ireland A."/>
            <person name="Larimer J."/>
            <person name="McCowan C."/>
            <person name="Murphy C."/>
            <person name="Pearson M."/>
            <person name="Poon T.W."/>
            <person name="Priest M."/>
            <person name="Roberts A."/>
            <person name="Saif S."/>
            <person name="Shea T."/>
            <person name="Sisk P."/>
            <person name="Sykes S."/>
            <person name="Wortman J."/>
            <person name="Nusbaum C."/>
            <person name="Birren B."/>
        </authorList>
    </citation>
    <scope>NUCLEOTIDE SEQUENCE [LARGE SCALE GENOMIC DNA]</scope>
    <source>
        <strain evidence="2 3">P1976</strain>
    </source>
</reference>
<dbReference type="Proteomes" id="UP000028582">
    <property type="component" value="Unassembled WGS sequence"/>
</dbReference>
<gene>
    <name evidence="2" type="ORF">F444_22716</name>
</gene>
<evidence type="ECO:0000256" key="1">
    <source>
        <dbReference type="SAM" id="MobiDB-lite"/>
    </source>
</evidence>
<comment type="caution">
    <text evidence="2">The sequence shown here is derived from an EMBL/GenBank/DDBJ whole genome shotgun (WGS) entry which is preliminary data.</text>
</comment>
<name>A0A080YWZ6_PHYNI</name>
<proteinExistence type="predicted"/>
<feature type="region of interest" description="Disordered" evidence="1">
    <location>
        <begin position="83"/>
        <end position="103"/>
    </location>
</feature>